<comment type="subcellular location">
    <subcellularLocation>
        <location evidence="1">Cell membrane</location>
        <topology evidence="1">Multi-pass membrane protein</topology>
    </subcellularLocation>
</comment>
<gene>
    <name evidence="7" type="ORF">HHO47_03775</name>
</gene>
<evidence type="ECO:0000313" key="7">
    <source>
        <dbReference type="EMBL" id="NMM39984.1"/>
    </source>
</evidence>
<evidence type="ECO:0000313" key="8">
    <source>
        <dbReference type="Proteomes" id="UP000570493"/>
    </source>
</evidence>
<dbReference type="InterPro" id="IPR024320">
    <property type="entry name" value="LPG_synthase_C"/>
</dbReference>
<dbReference type="AlphaFoldDB" id="A0A7Y0HCF3"/>
<dbReference type="EMBL" id="JABBMT010000004">
    <property type="protein sequence ID" value="NMM39984.1"/>
    <property type="molecule type" value="Genomic_DNA"/>
</dbReference>
<keyword evidence="4" id="KW-1133">Transmembrane helix</keyword>
<dbReference type="GO" id="GO:0016755">
    <property type="term" value="F:aminoacyltransferase activity"/>
    <property type="evidence" value="ECO:0007669"/>
    <property type="project" value="TreeGrafter"/>
</dbReference>
<dbReference type="PANTHER" id="PTHR34697:SF2">
    <property type="entry name" value="PHOSPHATIDYLGLYCEROL LYSYLTRANSFERASE"/>
    <property type="match status" value="1"/>
</dbReference>
<keyword evidence="2" id="KW-1003">Cell membrane</keyword>
<evidence type="ECO:0000256" key="2">
    <source>
        <dbReference type="ARBA" id="ARBA00022475"/>
    </source>
</evidence>
<evidence type="ECO:0000256" key="5">
    <source>
        <dbReference type="ARBA" id="ARBA00023136"/>
    </source>
</evidence>
<dbReference type="Pfam" id="PF09924">
    <property type="entry name" value="LPG_synthase_C"/>
    <property type="match status" value="1"/>
</dbReference>
<sequence>MYTITEICNQAEFNHHQLALEEIDKQWLNKKNAKALDFMVTDRNKVNIDDGEHRIFIASLDDVPLAYILFSRSYGEEAGWFHNLSRHLKSAPMGTMQAINDVAIERFQHQGEQYLHFGLTPMADLNITSEIQGYYSKTFCWLVHFLQKHGDKVYPSRGQRQYKMSWRPQQIIPDFIAFEGGFSLRALLAFLKITNSL</sequence>
<dbReference type="InterPro" id="IPR051211">
    <property type="entry name" value="PG_lysyltransferase"/>
</dbReference>
<dbReference type="RefSeq" id="WP_169019059.1">
    <property type="nucleotide sequence ID" value="NZ_JABBMT010000004.1"/>
</dbReference>
<accession>A0A7Y0HCF3</accession>
<dbReference type="SUPFAM" id="SSF55729">
    <property type="entry name" value="Acyl-CoA N-acyltransferases (Nat)"/>
    <property type="match status" value="1"/>
</dbReference>
<keyword evidence="8" id="KW-1185">Reference proteome</keyword>
<keyword evidence="5" id="KW-0472">Membrane</keyword>
<proteinExistence type="predicted"/>
<protein>
    <submittedName>
        <fullName evidence="7">DUF2156 domain-containing protein</fullName>
    </submittedName>
</protein>
<dbReference type="InterPro" id="IPR016181">
    <property type="entry name" value="Acyl_CoA_acyltransferase"/>
</dbReference>
<dbReference type="GO" id="GO:0005886">
    <property type="term" value="C:plasma membrane"/>
    <property type="evidence" value="ECO:0007669"/>
    <property type="project" value="UniProtKB-SubCell"/>
</dbReference>
<evidence type="ECO:0000256" key="4">
    <source>
        <dbReference type="ARBA" id="ARBA00022989"/>
    </source>
</evidence>
<evidence type="ECO:0000256" key="3">
    <source>
        <dbReference type="ARBA" id="ARBA00022692"/>
    </source>
</evidence>
<dbReference type="PANTHER" id="PTHR34697">
    <property type="entry name" value="PHOSPHATIDYLGLYCEROL LYSYLTRANSFERASE"/>
    <property type="match status" value="1"/>
</dbReference>
<name>A0A7Y0HCF3_9GAMM</name>
<evidence type="ECO:0000259" key="6">
    <source>
        <dbReference type="Pfam" id="PF09924"/>
    </source>
</evidence>
<keyword evidence="3" id="KW-0812">Transmembrane</keyword>
<organism evidence="7 8">
    <name type="scientific">Pseudoalteromonas arctica</name>
    <dbReference type="NCBI Taxonomy" id="394751"/>
    <lineage>
        <taxon>Bacteria</taxon>
        <taxon>Pseudomonadati</taxon>
        <taxon>Pseudomonadota</taxon>
        <taxon>Gammaproteobacteria</taxon>
        <taxon>Alteromonadales</taxon>
        <taxon>Pseudoalteromonadaceae</taxon>
        <taxon>Pseudoalteromonas</taxon>
    </lineage>
</organism>
<comment type="caution">
    <text evidence="7">The sequence shown here is derived from an EMBL/GenBank/DDBJ whole genome shotgun (WGS) entry which is preliminary data.</text>
</comment>
<evidence type="ECO:0000256" key="1">
    <source>
        <dbReference type="ARBA" id="ARBA00004651"/>
    </source>
</evidence>
<reference evidence="7" key="1">
    <citation type="submission" date="2020-04" db="EMBL/GenBank/DDBJ databases">
        <title>Genome Sequencing for Pseudoaltermonas arctica.</title>
        <authorList>
            <person name="Elkins N.S."/>
        </authorList>
    </citation>
    <scope>NUCLEOTIDE SEQUENCE [LARGE SCALE GENOMIC DNA]</scope>
    <source>
        <strain evidence="7">NEC-BIFX-2020_0012</strain>
    </source>
</reference>
<dbReference type="GO" id="GO:0055091">
    <property type="term" value="P:phospholipid homeostasis"/>
    <property type="evidence" value="ECO:0007669"/>
    <property type="project" value="TreeGrafter"/>
</dbReference>
<feature type="domain" description="Phosphatidylglycerol lysyltransferase C-terminal" evidence="6">
    <location>
        <begin position="9"/>
        <end position="178"/>
    </location>
</feature>
<dbReference type="Proteomes" id="UP000570493">
    <property type="component" value="Unassembled WGS sequence"/>
</dbReference>